<dbReference type="SUPFAM" id="SSF55031">
    <property type="entry name" value="Bacterial exopeptidase dimerisation domain"/>
    <property type="match status" value="1"/>
</dbReference>
<dbReference type="Gene3D" id="3.30.70.360">
    <property type="match status" value="1"/>
</dbReference>
<dbReference type="EMBL" id="UFUW01000001">
    <property type="protein sequence ID" value="SUX19807.1"/>
    <property type="molecule type" value="Genomic_DNA"/>
</dbReference>
<dbReference type="AlphaFoldDB" id="A0A381E1S5"/>
<proteinExistence type="inferred from homology"/>
<dbReference type="PANTHER" id="PTHR32494:SF5">
    <property type="entry name" value="ALLANTOATE AMIDOHYDROLASE"/>
    <property type="match status" value="1"/>
</dbReference>
<dbReference type="GO" id="GO:0016813">
    <property type="term" value="F:hydrolase activity, acting on carbon-nitrogen (but not peptide) bonds, in linear amidines"/>
    <property type="evidence" value="ECO:0007669"/>
    <property type="project" value="InterPro"/>
</dbReference>
<dbReference type="InterPro" id="IPR010158">
    <property type="entry name" value="Amidase_Cbmase"/>
</dbReference>
<dbReference type="PANTHER" id="PTHR32494">
    <property type="entry name" value="ALLANTOATE DEIMINASE-RELATED"/>
    <property type="match status" value="1"/>
</dbReference>
<keyword evidence="2 4" id="KW-0378">Hydrolase</keyword>
<keyword evidence="5" id="KW-1185">Reference proteome</keyword>
<name>A0A381E1S5_9GAMM</name>
<evidence type="ECO:0000256" key="2">
    <source>
        <dbReference type="ARBA" id="ARBA00022801"/>
    </source>
</evidence>
<dbReference type="SUPFAM" id="SSF53187">
    <property type="entry name" value="Zn-dependent exopeptidases"/>
    <property type="match status" value="1"/>
</dbReference>
<evidence type="ECO:0000313" key="5">
    <source>
        <dbReference type="Proteomes" id="UP000254572"/>
    </source>
</evidence>
<feature type="domain" description="Peptidase M20 dimerisation" evidence="3">
    <location>
        <begin position="73"/>
        <end position="176"/>
    </location>
</feature>
<protein>
    <submittedName>
        <fullName evidence="4">N-carbamoyl-L-amino acid hydrolase</fullName>
        <ecNumber evidence="4">3.5.1.87</ecNumber>
    </submittedName>
</protein>
<gene>
    <name evidence="4" type="primary">amaB_1</name>
    <name evidence="4" type="ORF">NCTC13294_00602</name>
</gene>
<dbReference type="EC" id="3.5.1.87" evidence="4"/>
<dbReference type="InterPro" id="IPR036264">
    <property type="entry name" value="Bact_exopeptidase_dim_dom"/>
</dbReference>
<dbReference type="Proteomes" id="UP000254572">
    <property type="component" value="Unassembled WGS sequence"/>
</dbReference>
<evidence type="ECO:0000313" key="4">
    <source>
        <dbReference type="EMBL" id="SUX19807.1"/>
    </source>
</evidence>
<evidence type="ECO:0000259" key="3">
    <source>
        <dbReference type="Pfam" id="PF07687"/>
    </source>
</evidence>
<dbReference type="Pfam" id="PF07687">
    <property type="entry name" value="M20_dimer"/>
    <property type="match status" value="1"/>
</dbReference>
<organism evidence="4 5">
    <name type="scientific">Cardiobacterium valvarum</name>
    <dbReference type="NCBI Taxonomy" id="194702"/>
    <lineage>
        <taxon>Bacteria</taxon>
        <taxon>Pseudomonadati</taxon>
        <taxon>Pseudomonadota</taxon>
        <taxon>Gammaproteobacteria</taxon>
        <taxon>Cardiobacteriales</taxon>
        <taxon>Cardiobacteriaceae</taxon>
        <taxon>Cardiobacterium</taxon>
    </lineage>
</organism>
<comment type="similarity">
    <text evidence="1">Belongs to the peptidase M20 family.</text>
</comment>
<evidence type="ECO:0000256" key="1">
    <source>
        <dbReference type="ARBA" id="ARBA00006153"/>
    </source>
</evidence>
<accession>A0A381E1S5</accession>
<dbReference type="Pfam" id="PF01546">
    <property type="entry name" value="Peptidase_M20"/>
    <property type="match status" value="1"/>
</dbReference>
<reference evidence="4 5" key="1">
    <citation type="submission" date="2018-06" db="EMBL/GenBank/DDBJ databases">
        <authorList>
            <consortium name="Pathogen Informatics"/>
            <person name="Doyle S."/>
        </authorList>
    </citation>
    <scope>NUCLEOTIDE SEQUENCE [LARGE SCALE GENOMIC DNA]</scope>
    <source>
        <strain evidence="4 5">NCTC13294</strain>
    </source>
</reference>
<dbReference type="InterPro" id="IPR002933">
    <property type="entry name" value="Peptidase_M20"/>
</dbReference>
<dbReference type="NCBIfam" id="TIGR01879">
    <property type="entry name" value="hydantase"/>
    <property type="match status" value="1"/>
</dbReference>
<sequence length="275" mass="29548">MMGSVVWSKQYPLADVLAAKDLDGISVGEALATIGYKGEAKTGDFAVDSYLELHIEQGPILDKDKINIGVVTGVQGISWNEYTIKGVTNHAGTTPMSMRHDAGLVATKITTYAREISKTPGGNQVAIVGYIDFKPNLINVIPDHAVGTIDLRNTDNELLKQAEKMLHDYALAAAKEEGTEISYRSLVRFNPVVFAAEIVGAVEAEAKAQGFSNRHMPSGAGHDVQFMAGVCPAGMIFVPCKDGISHNVTEYSAPEDLENGANVLPNVVYVRAMRQ</sequence>
<dbReference type="GO" id="GO:0050538">
    <property type="term" value="F:N-carbamoyl-L-amino-acid hydrolase activity"/>
    <property type="evidence" value="ECO:0007669"/>
    <property type="project" value="UniProtKB-EC"/>
</dbReference>
<dbReference type="Gene3D" id="3.40.630.10">
    <property type="entry name" value="Zn peptidases"/>
    <property type="match status" value="1"/>
</dbReference>
<dbReference type="InterPro" id="IPR011650">
    <property type="entry name" value="Peptidase_M20_dimer"/>
</dbReference>